<dbReference type="GO" id="GO:0008270">
    <property type="term" value="F:zinc ion binding"/>
    <property type="evidence" value="ECO:0007669"/>
    <property type="project" value="InterPro"/>
</dbReference>
<protein>
    <submittedName>
        <fullName evidence="2">HNHc domain containing protein</fullName>
    </submittedName>
</protein>
<accession>A0A6J5NED0</accession>
<proteinExistence type="predicted"/>
<dbReference type="Pfam" id="PF01844">
    <property type="entry name" value="HNH"/>
    <property type="match status" value="1"/>
</dbReference>
<evidence type="ECO:0000259" key="1">
    <source>
        <dbReference type="SMART" id="SM00507"/>
    </source>
</evidence>
<dbReference type="InterPro" id="IPR003615">
    <property type="entry name" value="HNH_nuc"/>
</dbReference>
<dbReference type="InterPro" id="IPR002711">
    <property type="entry name" value="HNH"/>
</dbReference>
<dbReference type="PANTHER" id="PTHR33877:SF2">
    <property type="entry name" value="OS07G0170200 PROTEIN"/>
    <property type="match status" value="1"/>
</dbReference>
<dbReference type="GO" id="GO:0003676">
    <property type="term" value="F:nucleic acid binding"/>
    <property type="evidence" value="ECO:0007669"/>
    <property type="project" value="InterPro"/>
</dbReference>
<dbReference type="CDD" id="cd00085">
    <property type="entry name" value="HNHc"/>
    <property type="match status" value="1"/>
</dbReference>
<evidence type="ECO:0000313" key="2">
    <source>
        <dbReference type="EMBL" id="CAB4157509.1"/>
    </source>
</evidence>
<name>A0A6J5NED0_9CAUD</name>
<dbReference type="SMART" id="SM00507">
    <property type="entry name" value="HNHc"/>
    <property type="match status" value="1"/>
</dbReference>
<feature type="domain" description="HNH nuclease" evidence="1">
    <location>
        <begin position="19"/>
        <end position="72"/>
    </location>
</feature>
<dbReference type="GO" id="GO:0004519">
    <property type="term" value="F:endonuclease activity"/>
    <property type="evidence" value="ECO:0007669"/>
    <property type="project" value="InterPro"/>
</dbReference>
<dbReference type="EMBL" id="LR796660">
    <property type="protein sequence ID" value="CAB4157509.1"/>
    <property type="molecule type" value="Genomic_DNA"/>
</dbReference>
<dbReference type="PANTHER" id="PTHR33877">
    <property type="entry name" value="SLL1193 PROTEIN"/>
    <property type="match status" value="1"/>
</dbReference>
<dbReference type="InterPro" id="IPR052892">
    <property type="entry name" value="NA-targeting_endonuclease"/>
</dbReference>
<dbReference type="Gene3D" id="1.10.30.50">
    <property type="match status" value="1"/>
</dbReference>
<organism evidence="2">
    <name type="scientific">uncultured Caudovirales phage</name>
    <dbReference type="NCBI Taxonomy" id="2100421"/>
    <lineage>
        <taxon>Viruses</taxon>
        <taxon>Duplodnaviria</taxon>
        <taxon>Heunggongvirae</taxon>
        <taxon>Uroviricota</taxon>
        <taxon>Caudoviricetes</taxon>
        <taxon>Peduoviridae</taxon>
        <taxon>Maltschvirus</taxon>
        <taxon>Maltschvirus maltsch</taxon>
    </lineage>
</organism>
<reference evidence="2" key="1">
    <citation type="submission" date="2020-04" db="EMBL/GenBank/DDBJ databases">
        <authorList>
            <person name="Chiriac C."/>
            <person name="Salcher M."/>
            <person name="Ghai R."/>
            <person name="Kavagutti S V."/>
        </authorList>
    </citation>
    <scope>NUCLEOTIDE SEQUENCE</scope>
</reference>
<gene>
    <name evidence="2" type="ORF">UFOVP679_27</name>
</gene>
<sequence>MTDKHLSPTRAKRKGLSAKVRFDVFKRDGFVCQYCGAHPPAVILHCDHVKPVAEGGTNATENLVTACQDCNQGKAAVPLSIIPESMADRAARVAESEAQIRGYAEVMADQRYRVETDAWWVIKALFGVEELRRDWFVSVKRFVSLIGTENCMDAAEVAAHRGLWNDNDTFKYFCGICWTMSKE</sequence>